<accession>A0A6M0LIA0</accession>
<protein>
    <submittedName>
        <fullName evidence="1">WG repeat-containing protein</fullName>
    </submittedName>
</protein>
<dbReference type="Proteomes" id="UP000473091">
    <property type="component" value="Unassembled WGS sequence"/>
</dbReference>
<dbReference type="InterPro" id="IPR032774">
    <property type="entry name" value="WG_beta_rep"/>
</dbReference>
<comment type="caution">
    <text evidence="1">The sequence shown here is derived from an EMBL/GenBank/DDBJ whole genome shotgun (WGS) entry which is preliminary data.</text>
</comment>
<proteinExistence type="predicted"/>
<gene>
    <name evidence="1" type="ORF">F0Q01_09975</name>
</gene>
<dbReference type="PANTHER" id="PTHR37841:SF1">
    <property type="entry name" value="DUF3298 DOMAIN-CONTAINING PROTEIN"/>
    <property type="match status" value="1"/>
</dbReference>
<organism evidence="1 2">
    <name type="scientific">Pseudobutyrivibrio xylanivorans</name>
    <dbReference type="NCBI Taxonomy" id="185007"/>
    <lineage>
        <taxon>Bacteria</taxon>
        <taxon>Bacillati</taxon>
        <taxon>Bacillota</taxon>
        <taxon>Clostridia</taxon>
        <taxon>Lachnospirales</taxon>
        <taxon>Lachnospiraceae</taxon>
        <taxon>Pseudobutyrivibrio</taxon>
    </lineage>
</organism>
<reference evidence="1 2" key="2">
    <citation type="submission" date="2020-03" db="EMBL/GenBank/DDBJ databases">
        <title>Investigating the evolutionary divergence of the Butyrivibrio group.</title>
        <authorList>
            <person name="Skvortsov T."/>
            <person name="Santos F.G."/>
            <person name="Ting K.S."/>
            <person name="Creevey C.J."/>
        </authorList>
    </citation>
    <scope>NUCLEOTIDE SEQUENCE [LARGE SCALE GENOMIC DNA]</scope>
    <source>
        <strain evidence="1 2">MZ8</strain>
    </source>
</reference>
<dbReference type="RefSeq" id="WP_090488560.1">
    <property type="nucleotide sequence ID" value="NZ_VTVE01000003.1"/>
</dbReference>
<evidence type="ECO:0000313" key="1">
    <source>
        <dbReference type="EMBL" id="NEX02202.1"/>
    </source>
</evidence>
<evidence type="ECO:0000313" key="2">
    <source>
        <dbReference type="Proteomes" id="UP000473091"/>
    </source>
</evidence>
<dbReference type="AlphaFoldDB" id="A0A6M0LIA0"/>
<dbReference type="Pfam" id="PF14903">
    <property type="entry name" value="WG_beta_rep"/>
    <property type="match status" value="3"/>
</dbReference>
<sequence length="388" mass="43952">MLKKIVPGIAVLLIIILATSYHFYLKSMEIGIIVNPEGNGAMYFIDTDGNVVSDTPFYGVYEFNEDGIALVSAYYGNRKDYKKVYGYIDSSFSFINDTFWDYGDGEGYTNYNYFEGNYAGVLLRKNSGNDELQIFDTSLNEISRLDGLDLSNAFNWRVSDDGTVLVTTKDGLSGYLDKNGEWIIEPKYTYADIFKKGYAVAGVDGKEGLIDKKGNWQIAPMYETLIYNGDCEILIAEIDDDNCILIDKNGNQVIDRVFDDEELGSGFDSGLCLKRDVYYGYIDKSGEYVIDPQFDDASWFNNGYAYVKDESNEKYAYIDTEGNYITDYLFDEVKYFTEDGLAAVKVNGKWGYIKTDGTWFLEPQFESATSFTEGYAAVWLDKGQNIQK</sequence>
<name>A0A6M0LIA0_PSEXY</name>
<reference evidence="1 2" key="1">
    <citation type="submission" date="2019-09" db="EMBL/GenBank/DDBJ databases">
        <authorList>
            <person name="Pidcock S.E."/>
            <person name="Huws S.A."/>
        </authorList>
    </citation>
    <scope>NUCLEOTIDE SEQUENCE [LARGE SCALE GENOMIC DNA]</scope>
    <source>
        <strain evidence="1 2">MZ8</strain>
    </source>
</reference>
<dbReference type="PANTHER" id="PTHR37841">
    <property type="entry name" value="GLR2918 PROTEIN"/>
    <property type="match status" value="1"/>
</dbReference>
<dbReference type="EMBL" id="VTVE01000003">
    <property type="protein sequence ID" value="NEX02202.1"/>
    <property type="molecule type" value="Genomic_DNA"/>
</dbReference>